<keyword evidence="2" id="KW-0812">Transmembrane</keyword>
<dbReference type="PROSITE" id="PS50943">
    <property type="entry name" value="HTH_CROC1"/>
    <property type="match status" value="1"/>
</dbReference>
<proteinExistence type="predicted"/>
<dbReference type="Proteomes" id="UP001065593">
    <property type="component" value="Unassembled WGS sequence"/>
</dbReference>
<reference evidence="4" key="1">
    <citation type="submission" date="2022-08" db="EMBL/GenBank/DDBJ databases">
        <title>Draft genome sequence of Lysinibacillus sp. strain KH24.</title>
        <authorList>
            <person name="Kanbe H."/>
            <person name="Itoh H."/>
        </authorList>
    </citation>
    <scope>NUCLEOTIDE SEQUENCE</scope>
    <source>
        <strain evidence="4">KH24</strain>
    </source>
</reference>
<keyword evidence="2" id="KW-0472">Membrane</keyword>
<dbReference type="PANTHER" id="PTHR46558:SF15">
    <property type="entry name" value="HELIX-TURN-HELIX DOMAIN PROTEIN"/>
    <property type="match status" value="1"/>
</dbReference>
<feature type="transmembrane region" description="Helical" evidence="2">
    <location>
        <begin position="108"/>
        <end position="130"/>
    </location>
</feature>
<organism evidence="4 5">
    <name type="scientific">Lysinibacillus piscis</name>
    <dbReference type="NCBI Taxonomy" id="2518931"/>
    <lineage>
        <taxon>Bacteria</taxon>
        <taxon>Bacillati</taxon>
        <taxon>Bacillota</taxon>
        <taxon>Bacilli</taxon>
        <taxon>Bacillales</taxon>
        <taxon>Bacillaceae</taxon>
        <taxon>Lysinibacillus</taxon>
    </lineage>
</organism>
<protein>
    <submittedName>
        <fullName evidence="4">Transcriptional regulator</fullName>
    </submittedName>
</protein>
<dbReference type="EMBL" id="BRZA01000002">
    <property type="protein sequence ID" value="GLC89140.1"/>
    <property type="molecule type" value="Genomic_DNA"/>
</dbReference>
<comment type="caution">
    <text evidence="4">The sequence shown here is derived from an EMBL/GenBank/DDBJ whole genome shotgun (WGS) entry which is preliminary data.</text>
</comment>
<evidence type="ECO:0000256" key="2">
    <source>
        <dbReference type="SAM" id="Phobius"/>
    </source>
</evidence>
<evidence type="ECO:0000313" key="4">
    <source>
        <dbReference type="EMBL" id="GLC89140.1"/>
    </source>
</evidence>
<dbReference type="PANTHER" id="PTHR46558">
    <property type="entry name" value="TRACRIPTIONAL REGULATORY PROTEIN-RELATED-RELATED"/>
    <property type="match status" value="1"/>
</dbReference>
<gene>
    <name evidence="4" type="ORF">LYSBPC_22670</name>
</gene>
<keyword evidence="5" id="KW-1185">Reference proteome</keyword>
<feature type="transmembrane region" description="Helical" evidence="2">
    <location>
        <begin position="84"/>
        <end position="102"/>
    </location>
</feature>
<keyword evidence="1" id="KW-0238">DNA-binding</keyword>
<dbReference type="SMART" id="SM00530">
    <property type="entry name" value="HTH_XRE"/>
    <property type="match status" value="1"/>
</dbReference>
<evidence type="ECO:0000256" key="1">
    <source>
        <dbReference type="ARBA" id="ARBA00023125"/>
    </source>
</evidence>
<feature type="domain" description="HTH cro/C1-type" evidence="3">
    <location>
        <begin position="7"/>
        <end position="61"/>
    </location>
</feature>
<dbReference type="RefSeq" id="WP_264988883.1">
    <property type="nucleotide sequence ID" value="NZ_BRZA01000002.1"/>
</dbReference>
<dbReference type="Pfam" id="PF01381">
    <property type="entry name" value="HTH_3"/>
    <property type="match status" value="1"/>
</dbReference>
<dbReference type="InterPro" id="IPR001387">
    <property type="entry name" value="Cro/C1-type_HTH"/>
</dbReference>
<dbReference type="InterPro" id="IPR010982">
    <property type="entry name" value="Lambda_DNA-bd_dom_sf"/>
</dbReference>
<dbReference type="Gene3D" id="1.10.260.40">
    <property type="entry name" value="lambda repressor-like DNA-binding domains"/>
    <property type="match status" value="1"/>
</dbReference>
<keyword evidence="2" id="KW-1133">Transmembrane helix</keyword>
<dbReference type="CDD" id="cd00093">
    <property type="entry name" value="HTH_XRE"/>
    <property type="match status" value="1"/>
</dbReference>
<evidence type="ECO:0000313" key="5">
    <source>
        <dbReference type="Proteomes" id="UP001065593"/>
    </source>
</evidence>
<accession>A0ABQ5NLB5</accession>
<sequence>MLLANMLKIHRKRMGYTQEQVAQKLHVTTQAVSKWEKGLSVPSIDNLVSLSDLYGISLDELVQGSPFFKKPYIVGQKYSVKKGIWFLFVWLIISLFLTGFGYQPIGLLLFVFLIGCILIFPVLFNDYWVIEQDGLGIQTYSNTTTKKIVELLTYRTEKKINYTDIAAVEIIYQAKQRISPFDISFDPFDLKVILHNGDNMYLELHHSPKMFLPQFSVFLQRQHIQVIMTKLCND</sequence>
<name>A0ABQ5NLB5_9BACI</name>
<dbReference type="SUPFAM" id="SSF47413">
    <property type="entry name" value="lambda repressor-like DNA-binding domains"/>
    <property type="match status" value="1"/>
</dbReference>
<evidence type="ECO:0000259" key="3">
    <source>
        <dbReference type="PROSITE" id="PS50943"/>
    </source>
</evidence>